<reference evidence="3 4" key="1">
    <citation type="submission" date="2022-10" db="EMBL/GenBank/DDBJ databases">
        <title>Janthinobacterium sp. hw3 Genome sequencing.</title>
        <authorList>
            <person name="Park S."/>
        </authorList>
    </citation>
    <scope>NUCLEOTIDE SEQUENCE [LARGE SCALE GENOMIC DNA]</scope>
    <source>
        <strain evidence="4">hw3</strain>
    </source>
</reference>
<keyword evidence="4" id="KW-1185">Reference proteome</keyword>
<feature type="signal peptide" evidence="1">
    <location>
        <begin position="1"/>
        <end position="22"/>
    </location>
</feature>
<proteinExistence type="predicted"/>
<evidence type="ECO:0000313" key="3">
    <source>
        <dbReference type="EMBL" id="MDC8758242.1"/>
    </source>
</evidence>
<dbReference type="PROSITE" id="PS51257">
    <property type="entry name" value="PROKAR_LIPOPROTEIN"/>
    <property type="match status" value="1"/>
</dbReference>
<gene>
    <name evidence="3" type="ORF">OIK44_11645</name>
</gene>
<dbReference type="Gene3D" id="2.60.40.1120">
    <property type="entry name" value="Carboxypeptidase-like, regulatory domain"/>
    <property type="match status" value="1"/>
</dbReference>
<dbReference type="Proteomes" id="UP001221208">
    <property type="component" value="Unassembled WGS sequence"/>
</dbReference>
<organism evidence="3 4">
    <name type="scientific">Janthinobacterium fluminis</name>
    <dbReference type="NCBI Taxonomy" id="2987524"/>
    <lineage>
        <taxon>Bacteria</taxon>
        <taxon>Pseudomonadati</taxon>
        <taxon>Pseudomonadota</taxon>
        <taxon>Betaproteobacteria</taxon>
        <taxon>Burkholderiales</taxon>
        <taxon>Oxalobacteraceae</taxon>
        <taxon>Janthinobacterium</taxon>
    </lineage>
</organism>
<dbReference type="SUPFAM" id="SSF49478">
    <property type="entry name" value="Cna protein B-type domain"/>
    <property type="match status" value="1"/>
</dbReference>
<evidence type="ECO:0000256" key="1">
    <source>
        <dbReference type="SAM" id="SignalP"/>
    </source>
</evidence>
<evidence type="ECO:0000259" key="2">
    <source>
        <dbReference type="Pfam" id="PF14321"/>
    </source>
</evidence>
<name>A0ABT5JZT4_9BURK</name>
<comment type="caution">
    <text evidence="3">The sequence shown here is derived from an EMBL/GenBank/DDBJ whole genome shotgun (WGS) entry which is preliminary data.</text>
</comment>
<dbReference type="InterPro" id="IPR025491">
    <property type="entry name" value="DUF4382"/>
</dbReference>
<dbReference type="Pfam" id="PF14321">
    <property type="entry name" value="DUF4382"/>
    <property type="match status" value="1"/>
</dbReference>
<accession>A0ABT5JZT4</accession>
<feature type="domain" description="DUF4382" evidence="2">
    <location>
        <begin position="38"/>
        <end position="190"/>
    </location>
</feature>
<feature type="chain" id="PRO_5046901888" evidence="1">
    <location>
        <begin position="23"/>
        <end position="403"/>
    </location>
</feature>
<keyword evidence="1" id="KW-0732">Signal</keyword>
<protein>
    <submittedName>
        <fullName evidence="3">DUF4382 domain-containing protein</fullName>
    </submittedName>
</protein>
<dbReference type="EMBL" id="JAQQXR010000004">
    <property type="protein sequence ID" value="MDC8758242.1"/>
    <property type="molecule type" value="Genomic_DNA"/>
</dbReference>
<dbReference type="RefSeq" id="WP_273670920.1">
    <property type="nucleotide sequence ID" value="NZ_JAQQXR010000004.1"/>
</dbReference>
<evidence type="ECO:0000313" key="4">
    <source>
        <dbReference type="Proteomes" id="UP001221208"/>
    </source>
</evidence>
<sequence length="403" mass="40232">MTMPNSRIGLFTSTIFAAATLAACGGGGGGGGTPPAAQGTLGVSMTDAPACGFDAVNVTVSKVRVHQSATAGDADAGWADITLSPARKINLLGLTNGALESLGQTPLAAGHYTQMRLVLDPNTGNGLANSVIPTGTATEVSLDTPSAVQSGIKLVNAFDVASGQRVDLVLDFNACKSVVTKGNGKYALKPVVKVIPTALNGISGFVGTALLGNHVMVSAQQNGVVIASTTPSATGEFFLARLAPGNYDVVITADNSATAVVATVPVATVASTTVLSTVGTPITLPASLSGLIGGVVSLTPASATEVAYVSAKQSFSAGPMVTVKYQGADIATGAYMLSNLPLAAPQFALYSTTLPLVFAAAATTPGTAKYRLDAAATGYAAVSKPSVDISVVNQTNVNFTLLP</sequence>